<gene>
    <name evidence="9" type="ORF">OVA965_LOCUS10999</name>
    <name evidence="10" type="ORF">TMI583_LOCUS10993</name>
</gene>
<comment type="caution">
    <text evidence="9">The sequence shown here is derived from an EMBL/GenBank/DDBJ whole genome shotgun (WGS) entry which is preliminary data.</text>
</comment>
<evidence type="ECO:0000256" key="4">
    <source>
        <dbReference type="ARBA" id="ARBA00023273"/>
    </source>
</evidence>
<dbReference type="PANTHER" id="PTHR22146:SF17">
    <property type="entry name" value="PROTEIN FAM166B-LIKE PROTEIN"/>
    <property type="match status" value="1"/>
</dbReference>
<sequence>MRCCNPSSASIRNFHSRYIAPQVLKNPRYGKYISLKKQAMTTIEFGGGPTLKARRQFANLKEGSHVPKYTGHIHQIRFRQGHTYGEQTHQLYKEYPQLSRSKSDLPISEKRQLQEQKALEDPYETHEFPDGLLPGYTGYVPQRKFQHGDRYRVETDECLVNSKKEYDDAKQKINDLQRTIASYPKPLSLNNDRTVKHFLDYHRAYHPNEISTTSDRRLLTEPPIPGYQGYIPRIRPTELGLGARYHETTRKGLNRFALETQHSMTNWPISLADTNNSTADPNLQDSTSDLRMQTPRISSANRLYVKPGMIPKYTGYLPQRKYHIGHTYGDTTRSLPVCSHSFSNYADFIRSKTFIESVDHNKTTADIY</sequence>
<proteinExistence type="inferred from homology"/>
<feature type="domain" description="Ciliary microtubule inner protein 2A-C-like" evidence="7">
    <location>
        <begin position="64"/>
        <end position="103"/>
    </location>
</feature>
<evidence type="ECO:0000256" key="5">
    <source>
        <dbReference type="ARBA" id="ARBA00035661"/>
    </source>
</evidence>
<organism evidence="9 11">
    <name type="scientific">Didymodactylos carnosus</name>
    <dbReference type="NCBI Taxonomy" id="1234261"/>
    <lineage>
        <taxon>Eukaryota</taxon>
        <taxon>Metazoa</taxon>
        <taxon>Spiralia</taxon>
        <taxon>Gnathifera</taxon>
        <taxon>Rotifera</taxon>
        <taxon>Eurotatoria</taxon>
        <taxon>Bdelloidea</taxon>
        <taxon>Philodinida</taxon>
        <taxon>Philodinidae</taxon>
        <taxon>Didymodactylos</taxon>
    </lineage>
</organism>
<keyword evidence="3" id="KW-0206">Cytoskeleton</keyword>
<evidence type="ECO:0000313" key="11">
    <source>
        <dbReference type="Proteomes" id="UP000677228"/>
    </source>
</evidence>
<accession>A0A8S2DHA4</accession>
<keyword evidence="2" id="KW-0963">Cytoplasm</keyword>
<evidence type="ECO:0000256" key="6">
    <source>
        <dbReference type="SAM" id="MobiDB-lite"/>
    </source>
</evidence>
<protein>
    <submittedName>
        <fullName evidence="9">Uncharacterized protein</fullName>
    </submittedName>
</protein>
<feature type="domain" description="Ciliary microtubule inner protein 2A-C-like" evidence="7">
    <location>
        <begin position="307"/>
        <end position="333"/>
    </location>
</feature>
<evidence type="ECO:0000313" key="9">
    <source>
        <dbReference type="EMBL" id="CAF0928116.1"/>
    </source>
</evidence>
<dbReference type="EMBL" id="CAJNOK010004167">
    <property type="protein sequence ID" value="CAF0928116.1"/>
    <property type="molecule type" value="Genomic_DNA"/>
</dbReference>
<feature type="region of interest" description="Disordered" evidence="6">
    <location>
        <begin position="99"/>
        <end position="122"/>
    </location>
</feature>
<dbReference type="Proteomes" id="UP000682733">
    <property type="component" value="Unassembled WGS sequence"/>
</dbReference>
<dbReference type="Pfam" id="PF10629">
    <property type="entry name" value="CMI2B-like"/>
    <property type="match status" value="3"/>
</dbReference>
<evidence type="ECO:0000256" key="3">
    <source>
        <dbReference type="ARBA" id="ARBA00023212"/>
    </source>
</evidence>
<comment type="similarity">
    <text evidence="5">Belongs to the CIMIP2 family.</text>
</comment>
<evidence type="ECO:0000256" key="2">
    <source>
        <dbReference type="ARBA" id="ARBA00022490"/>
    </source>
</evidence>
<feature type="compositionally biased region" description="Basic and acidic residues" evidence="6">
    <location>
        <begin position="101"/>
        <end position="122"/>
    </location>
</feature>
<dbReference type="GO" id="GO:0015630">
    <property type="term" value="C:microtubule cytoskeleton"/>
    <property type="evidence" value="ECO:0007669"/>
    <property type="project" value="UniProtKB-ARBA"/>
</dbReference>
<comment type="subcellular location">
    <subcellularLocation>
        <location evidence="1">Cytoplasm</location>
        <location evidence="1">Cytoskeleton</location>
        <location evidence="1">Cilium axoneme</location>
    </subcellularLocation>
</comment>
<dbReference type="EMBL" id="CAJOBA010004168">
    <property type="protein sequence ID" value="CAF3704973.1"/>
    <property type="molecule type" value="Genomic_DNA"/>
</dbReference>
<dbReference type="InterPro" id="IPR055215">
    <property type="entry name" value="SPMIP5_dom"/>
</dbReference>
<reference evidence="9" key="1">
    <citation type="submission" date="2021-02" db="EMBL/GenBank/DDBJ databases">
        <authorList>
            <person name="Nowell W R."/>
        </authorList>
    </citation>
    <scope>NUCLEOTIDE SEQUENCE</scope>
</reference>
<feature type="domain" description="Sperm-associated microtubule inner protein 5" evidence="8">
    <location>
        <begin position="215"/>
        <end position="256"/>
    </location>
</feature>
<dbReference type="AlphaFoldDB" id="A0A8S2DHA4"/>
<feature type="domain" description="Ciliary microtubule inner protein 2A-C-like" evidence="7">
    <location>
        <begin position="131"/>
        <end position="163"/>
    </location>
</feature>
<name>A0A8S2DHA4_9BILA</name>
<dbReference type="PANTHER" id="PTHR22146">
    <property type="entry name" value="CAT EYE SYNDROME CRITICAL REGION PROTEIN 6"/>
    <property type="match status" value="1"/>
</dbReference>
<evidence type="ECO:0000256" key="1">
    <source>
        <dbReference type="ARBA" id="ARBA00004430"/>
    </source>
</evidence>
<dbReference type="Proteomes" id="UP000677228">
    <property type="component" value="Unassembled WGS sequence"/>
</dbReference>
<evidence type="ECO:0000313" key="10">
    <source>
        <dbReference type="EMBL" id="CAF3704973.1"/>
    </source>
</evidence>
<dbReference type="Pfam" id="PF22573">
    <property type="entry name" value="SPMIP5"/>
    <property type="match status" value="1"/>
</dbReference>
<dbReference type="InterPro" id="IPR018902">
    <property type="entry name" value="CMI2A-C-like_dom"/>
</dbReference>
<evidence type="ECO:0000259" key="8">
    <source>
        <dbReference type="Pfam" id="PF22573"/>
    </source>
</evidence>
<evidence type="ECO:0000259" key="7">
    <source>
        <dbReference type="Pfam" id="PF10629"/>
    </source>
</evidence>
<dbReference type="GO" id="GO:0005930">
    <property type="term" value="C:axoneme"/>
    <property type="evidence" value="ECO:0007669"/>
    <property type="project" value="UniProtKB-SubCell"/>
</dbReference>
<keyword evidence="4" id="KW-0966">Cell projection</keyword>